<evidence type="ECO:0000313" key="1">
    <source>
        <dbReference type="EMBL" id="CAG8791677.1"/>
    </source>
</evidence>
<dbReference type="OrthoDB" id="2404260at2759"/>
<reference evidence="1" key="1">
    <citation type="submission" date="2021-06" db="EMBL/GenBank/DDBJ databases">
        <authorList>
            <person name="Kallberg Y."/>
            <person name="Tangrot J."/>
            <person name="Rosling A."/>
        </authorList>
    </citation>
    <scope>NUCLEOTIDE SEQUENCE</scope>
    <source>
        <strain evidence="1">FL966</strain>
    </source>
</reference>
<organism evidence="1 2">
    <name type="scientific">Cetraspora pellucida</name>
    <dbReference type="NCBI Taxonomy" id="1433469"/>
    <lineage>
        <taxon>Eukaryota</taxon>
        <taxon>Fungi</taxon>
        <taxon>Fungi incertae sedis</taxon>
        <taxon>Mucoromycota</taxon>
        <taxon>Glomeromycotina</taxon>
        <taxon>Glomeromycetes</taxon>
        <taxon>Diversisporales</taxon>
        <taxon>Gigasporaceae</taxon>
        <taxon>Cetraspora</taxon>
    </lineage>
</organism>
<dbReference type="InterPro" id="IPR036397">
    <property type="entry name" value="RNaseH_sf"/>
</dbReference>
<dbReference type="InterPro" id="IPR012337">
    <property type="entry name" value="RNaseH-like_sf"/>
</dbReference>
<comment type="caution">
    <text evidence="1">The sequence shown here is derived from an EMBL/GenBank/DDBJ whole genome shotgun (WGS) entry which is preliminary data.</text>
</comment>
<dbReference type="SUPFAM" id="SSF53098">
    <property type="entry name" value="Ribonuclease H-like"/>
    <property type="match status" value="1"/>
</dbReference>
<proteinExistence type="predicted"/>
<keyword evidence="2" id="KW-1185">Reference proteome</keyword>
<dbReference type="Gene3D" id="3.30.420.10">
    <property type="entry name" value="Ribonuclease H-like superfamily/Ribonuclease H"/>
    <property type="match status" value="1"/>
</dbReference>
<sequence length="197" mass="22975">MLYDKIGNRIYKHRGVIKDVATRFHKSYALTNKSSISLAKMFTKIYGDPNCLLTWPKVLIVDKGTEYLGECKDLLLSHGVKIQYAVTKEGVAITEHDHQEFEKHAFYRQDAVDFCLPLTERCRAWVKGLRINDDTFNNNVTRLIHMTPNEGVKRALKDFVRYLLKPGELEYGPPKRRITDKNWSPQVYRIESTLIRE</sequence>
<evidence type="ECO:0000313" key="2">
    <source>
        <dbReference type="Proteomes" id="UP000789759"/>
    </source>
</evidence>
<dbReference type="AlphaFoldDB" id="A0A9N9JTW5"/>
<gene>
    <name evidence="1" type="ORF">CPELLU_LOCUS17051</name>
</gene>
<dbReference type="GO" id="GO:0003676">
    <property type="term" value="F:nucleic acid binding"/>
    <property type="evidence" value="ECO:0007669"/>
    <property type="project" value="InterPro"/>
</dbReference>
<name>A0A9N9JTW5_9GLOM</name>
<dbReference type="EMBL" id="CAJVQA010027381">
    <property type="protein sequence ID" value="CAG8791677.1"/>
    <property type="molecule type" value="Genomic_DNA"/>
</dbReference>
<accession>A0A9N9JTW5</accession>
<protein>
    <submittedName>
        <fullName evidence="1">10763_t:CDS:1</fullName>
    </submittedName>
</protein>
<dbReference type="Proteomes" id="UP000789759">
    <property type="component" value="Unassembled WGS sequence"/>
</dbReference>
<feature type="non-terminal residue" evidence="1">
    <location>
        <position position="197"/>
    </location>
</feature>